<evidence type="ECO:0000256" key="3">
    <source>
        <dbReference type="ARBA" id="ARBA00022827"/>
    </source>
</evidence>
<keyword evidence="4" id="KW-0521">NADP</keyword>
<evidence type="ECO:0000256" key="5">
    <source>
        <dbReference type="ARBA" id="ARBA00023002"/>
    </source>
</evidence>
<dbReference type="PRINTS" id="PR00368">
    <property type="entry name" value="FADPNR"/>
</dbReference>
<dbReference type="InterPro" id="IPR016156">
    <property type="entry name" value="FAD/NAD-linked_Rdtase_dimer_sf"/>
</dbReference>
<keyword evidence="8" id="KW-0520">NAD</keyword>
<keyword evidence="11" id="KW-1133">Transmembrane helix</keyword>
<dbReference type="Pfam" id="PF07992">
    <property type="entry name" value="Pyr_redox_2"/>
    <property type="match status" value="1"/>
</dbReference>
<dbReference type="EMBL" id="CP053085">
    <property type="protein sequence ID" value="QJR35415.1"/>
    <property type="molecule type" value="Genomic_DNA"/>
</dbReference>
<gene>
    <name evidence="14" type="ORF">HKW67_07795</name>
</gene>
<name>A0A6M4IMV9_9BACT</name>
<dbReference type="InterPro" id="IPR012999">
    <property type="entry name" value="Pyr_OxRdtase_I_AS"/>
</dbReference>
<dbReference type="InterPro" id="IPR008143">
    <property type="entry name" value="Ala_DH/PNT_CS2"/>
</dbReference>
<feature type="domain" description="Pyridine nucleotide-disulphide oxidoreductase dimerisation" evidence="12">
    <location>
        <begin position="381"/>
        <end position="489"/>
    </location>
</feature>
<organism evidence="14 15">
    <name type="scientific">Gemmatimonas groenlandica</name>
    <dbReference type="NCBI Taxonomy" id="2732249"/>
    <lineage>
        <taxon>Bacteria</taxon>
        <taxon>Pseudomonadati</taxon>
        <taxon>Gemmatimonadota</taxon>
        <taxon>Gemmatimonadia</taxon>
        <taxon>Gemmatimonadales</taxon>
        <taxon>Gemmatimonadaceae</taxon>
        <taxon>Gemmatimonas</taxon>
    </lineage>
</organism>
<dbReference type="PRINTS" id="PR00411">
    <property type="entry name" value="PNDRDTASEI"/>
</dbReference>
<reference evidence="14 15" key="1">
    <citation type="submission" date="2020-05" db="EMBL/GenBank/DDBJ databases">
        <title>Complete genome sequence of Gemmatimonas greenlandica TET16.</title>
        <authorList>
            <person name="Zeng Y."/>
        </authorList>
    </citation>
    <scope>NUCLEOTIDE SEQUENCE [LARGE SCALE GENOMIC DNA]</scope>
    <source>
        <strain evidence="14 15">TET16</strain>
    </source>
</reference>
<evidence type="ECO:0000256" key="6">
    <source>
        <dbReference type="ARBA" id="ARBA00023157"/>
    </source>
</evidence>
<keyword evidence="15" id="KW-1185">Reference proteome</keyword>
<dbReference type="Pfam" id="PF02852">
    <property type="entry name" value="Pyr_redox_dim"/>
    <property type="match status" value="1"/>
</dbReference>
<dbReference type="PROSITE" id="PS00076">
    <property type="entry name" value="PYRIDINE_REDOX_1"/>
    <property type="match status" value="1"/>
</dbReference>
<feature type="binding site" evidence="8">
    <location>
        <position position="344"/>
    </location>
    <ligand>
        <name>FAD</name>
        <dbReference type="ChEBI" id="CHEBI:57692"/>
    </ligand>
</feature>
<keyword evidence="8" id="KW-0547">Nucleotide-binding</keyword>
<dbReference type="InterPro" id="IPR004099">
    <property type="entry name" value="Pyr_nucl-diS_OxRdtase_dimer"/>
</dbReference>
<sequence>MLVPPTDWPSDIPLLPFDEANAKLLRTVAPKGWIAPVTKDRYHLVVIGAGTAGLVSAAIAAGLGARVALIERHMFGGDCLNFGCVPSKAVIRAARAWREARTAAARFGGPGVTDDGDFGAVMARMRGLRADISPVDGVERFRSLGIDVFLGNAAFTAPDAITVNDTVLRFRRAIIATGARAARPPIPGLADTPYDTNESIFSLTERPARLIVIGGGPIGTELAQSFARFGSAVTIVHADSRVLPRDDADAATVVAASLEADGVRLVHKSSVERVSHDGHRFTVHLSGVGAPSALEAERLLVATGRTPNIDGLGLDVAGIRFTPKGVTVDDRLRTSNPRVYAIGDVSSALQFTHVADAQARLVVANALFFGLGGGRASALVVPRVTYTDPEVAQVGMTVDEAAAQGMRIDTIQVNLEDNDRARLDDEPHGFLKVHLAAGTDRIVGATLVATHAGEMIGEMAVAITNRIGLGAVGKTIHAYPTQAEVFRRAADAWRKRAFTSRARQFFALWFRMFT</sequence>
<dbReference type="InterPro" id="IPR036188">
    <property type="entry name" value="FAD/NAD-bd_sf"/>
</dbReference>
<feature type="domain" description="FAD/NAD(P)-binding" evidence="13">
    <location>
        <begin position="42"/>
        <end position="359"/>
    </location>
</feature>
<keyword evidence="5 10" id="KW-0560">Oxidoreductase</keyword>
<dbReference type="Proteomes" id="UP000500938">
    <property type="component" value="Chromosome"/>
</dbReference>
<dbReference type="SUPFAM" id="SSF51905">
    <property type="entry name" value="FAD/NAD(P)-binding domain"/>
    <property type="match status" value="1"/>
</dbReference>
<feature type="transmembrane region" description="Helical" evidence="11">
    <location>
        <begin position="42"/>
        <end position="65"/>
    </location>
</feature>
<evidence type="ECO:0000256" key="1">
    <source>
        <dbReference type="ARBA" id="ARBA00007532"/>
    </source>
</evidence>
<dbReference type="RefSeq" id="WP_171224845.1">
    <property type="nucleotide sequence ID" value="NZ_CP053085.1"/>
</dbReference>
<dbReference type="GO" id="GO:0050660">
    <property type="term" value="F:flavin adenine dinucleotide binding"/>
    <property type="evidence" value="ECO:0007669"/>
    <property type="project" value="TreeGrafter"/>
</dbReference>
<evidence type="ECO:0000259" key="12">
    <source>
        <dbReference type="Pfam" id="PF02852"/>
    </source>
</evidence>
<dbReference type="InterPro" id="IPR023753">
    <property type="entry name" value="FAD/NAD-binding_dom"/>
</dbReference>
<evidence type="ECO:0000256" key="4">
    <source>
        <dbReference type="ARBA" id="ARBA00022857"/>
    </source>
</evidence>
<evidence type="ECO:0000313" key="15">
    <source>
        <dbReference type="Proteomes" id="UP000500938"/>
    </source>
</evidence>
<keyword evidence="11" id="KW-0812">Transmembrane</keyword>
<keyword evidence="3 8" id="KW-0274">FAD</keyword>
<keyword evidence="6" id="KW-1015">Disulfide bond</keyword>
<accession>A0A6M4IMV9</accession>
<dbReference type="PANTHER" id="PTHR43014">
    <property type="entry name" value="MERCURIC REDUCTASE"/>
    <property type="match status" value="1"/>
</dbReference>
<keyword evidence="2 10" id="KW-0285">Flavoprotein</keyword>
<evidence type="ECO:0000256" key="2">
    <source>
        <dbReference type="ARBA" id="ARBA00022630"/>
    </source>
</evidence>
<comment type="cofactor">
    <cofactor evidence="8">
        <name>FAD</name>
        <dbReference type="ChEBI" id="CHEBI:57692"/>
    </cofactor>
    <text evidence="8">Binds 1 FAD per subunit.</text>
</comment>
<feature type="binding site" evidence="8">
    <location>
        <position position="304"/>
    </location>
    <ligand>
        <name>NAD(+)</name>
        <dbReference type="ChEBI" id="CHEBI:57540"/>
    </ligand>
</feature>
<evidence type="ECO:0000256" key="10">
    <source>
        <dbReference type="RuleBase" id="RU003691"/>
    </source>
</evidence>
<comment type="similarity">
    <text evidence="1 10">Belongs to the class-I pyridine nucleotide-disulfide oxidoreductase family.</text>
</comment>
<dbReference type="FunFam" id="3.30.390.30:FF:000001">
    <property type="entry name" value="Dihydrolipoyl dehydrogenase"/>
    <property type="match status" value="1"/>
</dbReference>
<feature type="disulfide bond" description="Redox-active" evidence="9">
    <location>
        <begin position="79"/>
        <end position="84"/>
    </location>
</feature>
<feature type="binding site" evidence="8">
    <location>
        <begin position="214"/>
        <end position="221"/>
    </location>
    <ligand>
        <name>NAD(+)</name>
        <dbReference type="ChEBI" id="CHEBI:57540"/>
    </ligand>
</feature>
<evidence type="ECO:0000256" key="11">
    <source>
        <dbReference type="SAM" id="Phobius"/>
    </source>
</evidence>
<evidence type="ECO:0000259" key="13">
    <source>
        <dbReference type="Pfam" id="PF07992"/>
    </source>
</evidence>
<evidence type="ECO:0000256" key="7">
    <source>
        <dbReference type="ARBA" id="ARBA00023284"/>
    </source>
</evidence>
<protein>
    <submittedName>
        <fullName evidence="14">Mercuric reductase</fullName>
    </submittedName>
</protein>
<feature type="binding site" evidence="8">
    <location>
        <position position="88"/>
    </location>
    <ligand>
        <name>FAD</name>
        <dbReference type="ChEBI" id="CHEBI:57692"/>
    </ligand>
</feature>
<evidence type="ECO:0000313" key="14">
    <source>
        <dbReference type="EMBL" id="QJR35415.1"/>
    </source>
</evidence>
<dbReference type="KEGG" id="ggr:HKW67_07795"/>
<dbReference type="Gene3D" id="3.30.390.30">
    <property type="match status" value="1"/>
</dbReference>
<dbReference type="NCBIfam" id="NF004991">
    <property type="entry name" value="PRK06370.1-3"/>
    <property type="match status" value="1"/>
</dbReference>
<dbReference type="PIRSF" id="PIRSF000350">
    <property type="entry name" value="Mercury_reductase_MerA"/>
    <property type="match status" value="1"/>
</dbReference>
<dbReference type="SUPFAM" id="SSF55424">
    <property type="entry name" value="FAD/NAD-linked reductases, dimerisation (C-terminal) domain"/>
    <property type="match status" value="1"/>
</dbReference>
<keyword evidence="7 10" id="KW-0676">Redox-active center</keyword>
<proteinExistence type="inferred from homology"/>
<dbReference type="PANTHER" id="PTHR43014:SF2">
    <property type="entry name" value="MERCURIC REDUCTASE"/>
    <property type="match status" value="1"/>
</dbReference>
<evidence type="ECO:0000256" key="9">
    <source>
        <dbReference type="PIRSR" id="PIRSR000350-4"/>
    </source>
</evidence>
<dbReference type="AlphaFoldDB" id="A0A6M4IMV9"/>
<keyword evidence="11" id="KW-0472">Membrane</keyword>
<dbReference type="Gene3D" id="3.50.50.60">
    <property type="entry name" value="FAD/NAD(P)-binding domain"/>
    <property type="match status" value="2"/>
</dbReference>
<dbReference type="GO" id="GO:0016668">
    <property type="term" value="F:oxidoreductase activity, acting on a sulfur group of donors, NAD(P) as acceptor"/>
    <property type="evidence" value="ECO:0007669"/>
    <property type="project" value="InterPro"/>
</dbReference>
<evidence type="ECO:0000256" key="8">
    <source>
        <dbReference type="PIRSR" id="PIRSR000350-3"/>
    </source>
</evidence>
<dbReference type="PROSITE" id="PS00837">
    <property type="entry name" value="ALADH_PNT_2"/>
    <property type="match status" value="1"/>
</dbReference>
<dbReference type="InterPro" id="IPR001100">
    <property type="entry name" value="Pyr_nuc-diS_OxRdtase"/>
</dbReference>
<dbReference type="GO" id="GO:0003955">
    <property type="term" value="F:NAD(P)H dehydrogenase (quinone) activity"/>
    <property type="evidence" value="ECO:0007669"/>
    <property type="project" value="TreeGrafter"/>
</dbReference>